<organism evidence="3 4">
    <name type="scientific">Cetobacterium ceti</name>
    <dbReference type="NCBI Taxonomy" id="180163"/>
    <lineage>
        <taxon>Bacteria</taxon>
        <taxon>Fusobacteriati</taxon>
        <taxon>Fusobacteriota</taxon>
        <taxon>Fusobacteriia</taxon>
        <taxon>Fusobacteriales</taxon>
        <taxon>Fusobacteriaceae</taxon>
        <taxon>Cetobacterium</taxon>
    </lineage>
</organism>
<sequence length="181" mass="21011">MISLALGITFILFIIVGILGGMNRAVNALPGLIILALLFSFFGYIVVTFFPIILILIGIAYYKKKKNPNRNKNFYYKSYKAEDFEEFFKQAGGQHYGDNGGYYQNSGNQGGFNNYFEDKTRYYEVLGVHQGATKEEIKKAFRELAKKHHPDKYSNEPENIREYHEKKFKEINEAYEKLTKE</sequence>
<dbReference type="PROSITE" id="PS50076">
    <property type="entry name" value="DNAJ_2"/>
    <property type="match status" value="1"/>
</dbReference>
<dbReference type="InterPro" id="IPR001623">
    <property type="entry name" value="DnaJ_domain"/>
</dbReference>
<keyword evidence="1" id="KW-1133">Transmembrane helix</keyword>
<keyword evidence="4" id="KW-1185">Reference proteome</keyword>
<dbReference type="Gene3D" id="1.10.287.110">
    <property type="entry name" value="DnaJ domain"/>
    <property type="match status" value="1"/>
</dbReference>
<keyword evidence="1" id="KW-0472">Membrane</keyword>
<evidence type="ECO:0000259" key="2">
    <source>
        <dbReference type="PROSITE" id="PS50076"/>
    </source>
</evidence>
<feature type="domain" description="J" evidence="2">
    <location>
        <begin position="121"/>
        <end position="181"/>
    </location>
</feature>
<dbReference type="OrthoDB" id="9779889at2"/>
<evidence type="ECO:0000256" key="1">
    <source>
        <dbReference type="SAM" id="Phobius"/>
    </source>
</evidence>
<dbReference type="EMBL" id="FUWX01000012">
    <property type="protein sequence ID" value="SJZ82554.1"/>
    <property type="molecule type" value="Genomic_DNA"/>
</dbReference>
<dbReference type="PANTHER" id="PTHR24074">
    <property type="entry name" value="CO-CHAPERONE PROTEIN DJLA"/>
    <property type="match status" value="1"/>
</dbReference>
<reference evidence="3 4" key="1">
    <citation type="submission" date="2017-02" db="EMBL/GenBank/DDBJ databases">
        <authorList>
            <person name="Peterson S.W."/>
        </authorList>
    </citation>
    <scope>NUCLEOTIDE SEQUENCE [LARGE SCALE GENOMIC DNA]</scope>
    <source>
        <strain evidence="3 4">ATCC 700028</strain>
    </source>
</reference>
<dbReference type="Proteomes" id="UP000191153">
    <property type="component" value="Unassembled WGS sequence"/>
</dbReference>
<dbReference type="SUPFAM" id="SSF46565">
    <property type="entry name" value="Chaperone J-domain"/>
    <property type="match status" value="1"/>
</dbReference>
<dbReference type="InterPro" id="IPR050817">
    <property type="entry name" value="DjlA_DnaK_co-chaperone"/>
</dbReference>
<dbReference type="Pfam" id="PF00226">
    <property type="entry name" value="DnaJ"/>
    <property type="match status" value="1"/>
</dbReference>
<protein>
    <submittedName>
        <fullName evidence="3">DnaJ domain-containing protein</fullName>
    </submittedName>
</protein>
<proteinExistence type="predicted"/>
<dbReference type="SMART" id="SM00271">
    <property type="entry name" value="DnaJ"/>
    <property type="match status" value="1"/>
</dbReference>
<gene>
    <name evidence="3" type="ORF">SAMN02745174_01642</name>
</gene>
<evidence type="ECO:0000313" key="3">
    <source>
        <dbReference type="EMBL" id="SJZ82554.1"/>
    </source>
</evidence>
<dbReference type="PRINTS" id="PR00625">
    <property type="entry name" value="JDOMAIN"/>
</dbReference>
<dbReference type="RefSeq" id="WP_078694125.1">
    <property type="nucleotide sequence ID" value="NZ_FUWX01000012.1"/>
</dbReference>
<accession>A0A1T4NTI5</accession>
<keyword evidence="1" id="KW-0812">Transmembrane</keyword>
<dbReference type="AlphaFoldDB" id="A0A1T4NTI5"/>
<dbReference type="CDD" id="cd06257">
    <property type="entry name" value="DnaJ"/>
    <property type="match status" value="1"/>
</dbReference>
<evidence type="ECO:0000313" key="4">
    <source>
        <dbReference type="Proteomes" id="UP000191153"/>
    </source>
</evidence>
<feature type="transmembrane region" description="Helical" evidence="1">
    <location>
        <begin position="38"/>
        <end position="62"/>
    </location>
</feature>
<dbReference type="STRING" id="180163.SAMN02745174_01642"/>
<name>A0A1T4NTI5_9FUSO</name>
<dbReference type="InterPro" id="IPR036869">
    <property type="entry name" value="J_dom_sf"/>
</dbReference>